<organism evidence="1 2">
    <name type="scientific">Nephila pilipes</name>
    <name type="common">Giant wood spider</name>
    <name type="synonym">Nephila maculata</name>
    <dbReference type="NCBI Taxonomy" id="299642"/>
    <lineage>
        <taxon>Eukaryota</taxon>
        <taxon>Metazoa</taxon>
        <taxon>Ecdysozoa</taxon>
        <taxon>Arthropoda</taxon>
        <taxon>Chelicerata</taxon>
        <taxon>Arachnida</taxon>
        <taxon>Araneae</taxon>
        <taxon>Araneomorphae</taxon>
        <taxon>Entelegynae</taxon>
        <taxon>Araneoidea</taxon>
        <taxon>Nephilidae</taxon>
        <taxon>Nephila</taxon>
    </lineage>
</organism>
<keyword evidence="2" id="KW-1185">Reference proteome</keyword>
<protein>
    <submittedName>
        <fullName evidence="1">Uncharacterized protein</fullName>
    </submittedName>
</protein>
<proteinExistence type="predicted"/>
<gene>
    <name evidence="1" type="ORF">NPIL_500791</name>
</gene>
<evidence type="ECO:0000313" key="2">
    <source>
        <dbReference type="Proteomes" id="UP000887013"/>
    </source>
</evidence>
<dbReference type="Proteomes" id="UP000887013">
    <property type="component" value="Unassembled WGS sequence"/>
</dbReference>
<evidence type="ECO:0000313" key="1">
    <source>
        <dbReference type="EMBL" id="GFS37916.1"/>
    </source>
</evidence>
<name>A0A8X6MAY9_NEPPI</name>
<comment type="caution">
    <text evidence="1">The sequence shown here is derived from an EMBL/GenBank/DDBJ whole genome shotgun (WGS) entry which is preliminary data.</text>
</comment>
<reference evidence="1" key="1">
    <citation type="submission" date="2020-08" db="EMBL/GenBank/DDBJ databases">
        <title>Multicomponent nature underlies the extraordinary mechanical properties of spider dragline silk.</title>
        <authorList>
            <person name="Kono N."/>
            <person name="Nakamura H."/>
            <person name="Mori M."/>
            <person name="Yoshida Y."/>
            <person name="Ohtoshi R."/>
            <person name="Malay A.D."/>
            <person name="Moran D.A.P."/>
            <person name="Tomita M."/>
            <person name="Numata K."/>
            <person name="Arakawa K."/>
        </authorList>
    </citation>
    <scope>NUCLEOTIDE SEQUENCE</scope>
</reference>
<dbReference type="AlphaFoldDB" id="A0A8X6MAY9"/>
<accession>A0A8X6MAY9</accession>
<sequence length="99" mass="11562">MSGKIVEFHWITSYKITYGNISSPLDSLIRCIHEKIMLTYMMDLSNKSRDKSLTNIARDWKELHHRPCKEAVANFTSYVPKVSLMTWSRQSKPPAMRSQ</sequence>
<dbReference type="EMBL" id="BMAW01089069">
    <property type="protein sequence ID" value="GFS37916.1"/>
    <property type="molecule type" value="Genomic_DNA"/>
</dbReference>